<proteinExistence type="predicted"/>
<keyword evidence="2" id="KW-1185">Reference proteome</keyword>
<organism evidence="1 2">
    <name type="scientific">Enterobacter ludwigii</name>
    <dbReference type="NCBI Taxonomy" id="299767"/>
    <lineage>
        <taxon>Bacteria</taxon>
        <taxon>Pseudomonadati</taxon>
        <taxon>Pseudomonadota</taxon>
        <taxon>Gammaproteobacteria</taxon>
        <taxon>Enterobacterales</taxon>
        <taxon>Enterobacteriaceae</taxon>
        <taxon>Enterobacter</taxon>
        <taxon>Enterobacter cloacae complex</taxon>
    </lineage>
</organism>
<dbReference type="Proteomes" id="UP001210538">
    <property type="component" value="Chromosome"/>
</dbReference>
<dbReference type="EMBL" id="CP116347">
    <property type="protein sequence ID" value="WCE14736.1"/>
    <property type="molecule type" value="Genomic_DNA"/>
</dbReference>
<protein>
    <submittedName>
        <fullName evidence="1">Uncharacterized protein</fullName>
    </submittedName>
</protein>
<evidence type="ECO:0000313" key="2">
    <source>
        <dbReference type="Proteomes" id="UP001210538"/>
    </source>
</evidence>
<accession>A0AAX3LF58</accession>
<dbReference type="RefSeq" id="WP_271661459.1">
    <property type="nucleotide sequence ID" value="NZ_CP116347.1"/>
</dbReference>
<reference evidence="1 2" key="1">
    <citation type="submission" date="2023-01" db="EMBL/GenBank/DDBJ databases">
        <title>Genome sequence resource and annotation of Enterobacter ludwigii, an economically important pathogen of seedling wilt with strawberry.</title>
        <authorList>
            <person name="Xie Y."/>
        </authorList>
    </citation>
    <scope>NUCLEOTIDE SEQUENCE [LARGE SCALE GENOMIC DNA]</scope>
    <source>
        <strain evidence="1 2">CM-TZ4</strain>
    </source>
</reference>
<dbReference type="AlphaFoldDB" id="A0AAX3LF58"/>
<name>A0AAX3LF58_9ENTR</name>
<sequence>MASFTNNVKVTNFQIKSTEPVYSNQTLTGQRIVRSTGIQYYNIQFTLNFNPTAFTEVNSFLAQHAQGKPFTFSLGVIGTYRGTQTGSVTVSAITQPGNMVIPTSTNTLAVGEMIQFTNHKKLYRIVERTGTSITIFPALQNTVQASEVISYNNLIIEAVLDPDNDFTMPVGNIMNITLKATENIQ</sequence>
<evidence type="ECO:0000313" key="1">
    <source>
        <dbReference type="EMBL" id="WCE14736.1"/>
    </source>
</evidence>
<gene>
    <name evidence="1" type="ORF">PHA72_07685</name>
</gene>